<comment type="caution">
    <text evidence="2">The sequence shown here is derived from an EMBL/GenBank/DDBJ whole genome shotgun (WGS) entry which is preliminary data.</text>
</comment>
<dbReference type="AlphaFoldDB" id="A0A8J2FTF7"/>
<protein>
    <recommendedName>
        <fullName evidence="1">Knr4/Smi1-like domain-containing protein</fullName>
    </recommendedName>
</protein>
<evidence type="ECO:0000313" key="2">
    <source>
        <dbReference type="EMBL" id="CAF0702284.1"/>
    </source>
</evidence>
<dbReference type="Gene3D" id="3.40.1580.10">
    <property type="entry name" value="SMI1/KNR4-like"/>
    <property type="match status" value="1"/>
</dbReference>
<proteinExistence type="predicted"/>
<reference evidence="2" key="1">
    <citation type="submission" date="2021-02" db="EMBL/GenBank/DDBJ databases">
        <authorList>
            <person name="Cremers G."/>
            <person name="Picone N."/>
        </authorList>
    </citation>
    <scope>NUCLEOTIDE SEQUENCE</scope>
    <source>
        <strain evidence="2">PQ17</strain>
    </source>
</reference>
<evidence type="ECO:0000259" key="1">
    <source>
        <dbReference type="Pfam" id="PF09346"/>
    </source>
</evidence>
<dbReference type="Pfam" id="PF09346">
    <property type="entry name" value="SMI1_KNR4"/>
    <property type="match status" value="1"/>
</dbReference>
<dbReference type="RefSeq" id="WP_174582291.1">
    <property type="nucleotide sequence ID" value="NZ_CAJNOB010000045.1"/>
</dbReference>
<accession>A0A8J2FTF7</accession>
<organism evidence="2 3">
    <name type="scientific">Candidatus Methylacidithermus pantelleriae</name>
    <dbReference type="NCBI Taxonomy" id="2744239"/>
    <lineage>
        <taxon>Bacteria</taxon>
        <taxon>Pseudomonadati</taxon>
        <taxon>Verrucomicrobiota</taxon>
        <taxon>Methylacidiphilae</taxon>
        <taxon>Methylacidiphilales</taxon>
        <taxon>Methylacidiphilaceae</taxon>
        <taxon>Candidatus Methylacidithermus</taxon>
    </lineage>
</organism>
<dbReference type="Proteomes" id="UP000663859">
    <property type="component" value="Unassembled WGS sequence"/>
</dbReference>
<feature type="domain" description="Knr4/Smi1-like" evidence="1">
    <location>
        <begin position="42"/>
        <end position="118"/>
    </location>
</feature>
<sequence length="170" mass="19865">MNPSRQPKYLPYFEKLNALQTEFGFPPFEGKPIEKIRAYRDRLREEFGLELPEDYVEFLQRADGFAENGVVFYAIDQDDESDQLLPGLLAENAEYQEAAEELREYLVLGHSDLYLYAYHLPTRSYRALEEDTLEIGKEFEDFEDLMTCVLKYEVLGLFEEDEEGSEEATS</sequence>
<dbReference type="InterPro" id="IPR018958">
    <property type="entry name" value="Knr4/Smi1-like_dom"/>
</dbReference>
<dbReference type="EMBL" id="CAJNOB010000045">
    <property type="protein sequence ID" value="CAF0702284.1"/>
    <property type="molecule type" value="Genomic_DNA"/>
</dbReference>
<dbReference type="InterPro" id="IPR037883">
    <property type="entry name" value="Knr4/Smi1-like_sf"/>
</dbReference>
<dbReference type="NCBIfam" id="NF038335">
    <property type="entry name" value="YPO0640_fam"/>
    <property type="match status" value="1"/>
</dbReference>
<keyword evidence="3" id="KW-1185">Reference proteome</keyword>
<evidence type="ECO:0000313" key="3">
    <source>
        <dbReference type="Proteomes" id="UP000663859"/>
    </source>
</evidence>
<dbReference type="SUPFAM" id="SSF160631">
    <property type="entry name" value="SMI1/KNR4-like"/>
    <property type="match status" value="1"/>
</dbReference>
<gene>
    <name evidence="2" type="ORF">MPNT_50023</name>
</gene>
<name>A0A8J2FTF7_9BACT</name>